<dbReference type="Proteomes" id="UP001458880">
    <property type="component" value="Unassembled WGS sequence"/>
</dbReference>
<reference evidence="2 3" key="1">
    <citation type="journal article" date="2024" name="BMC Genomics">
        <title>De novo assembly and annotation of Popillia japonica's genome with initial clues to its potential as an invasive pest.</title>
        <authorList>
            <person name="Cucini C."/>
            <person name="Boschi S."/>
            <person name="Funari R."/>
            <person name="Cardaioli E."/>
            <person name="Iannotti N."/>
            <person name="Marturano G."/>
            <person name="Paoli F."/>
            <person name="Bruttini M."/>
            <person name="Carapelli A."/>
            <person name="Frati F."/>
            <person name="Nardi F."/>
        </authorList>
    </citation>
    <scope>NUCLEOTIDE SEQUENCE [LARGE SCALE GENOMIC DNA]</scope>
    <source>
        <strain evidence="2">DMR45628</strain>
    </source>
</reference>
<proteinExistence type="predicted"/>
<feature type="region of interest" description="Disordered" evidence="1">
    <location>
        <begin position="32"/>
        <end position="78"/>
    </location>
</feature>
<feature type="compositionally biased region" description="Acidic residues" evidence="1">
    <location>
        <begin position="32"/>
        <end position="46"/>
    </location>
</feature>
<dbReference type="EMBL" id="JASPKY010000195">
    <property type="protein sequence ID" value="KAK9721755.1"/>
    <property type="molecule type" value="Genomic_DNA"/>
</dbReference>
<evidence type="ECO:0000313" key="3">
    <source>
        <dbReference type="Proteomes" id="UP001458880"/>
    </source>
</evidence>
<protein>
    <submittedName>
        <fullName evidence="2">Uncharacterized protein</fullName>
    </submittedName>
</protein>
<name>A0AAW1KLZ4_POPJA</name>
<dbReference type="AlphaFoldDB" id="A0AAW1KLZ4"/>
<keyword evidence="3" id="KW-1185">Reference proteome</keyword>
<evidence type="ECO:0000256" key="1">
    <source>
        <dbReference type="SAM" id="MobiDB-lite"/>
    </source>
</evidence>
<comment type="caution">
    <text evidence="2">The sequence shown here is derived from an EMBL/GenBank/DDBJ whole genome shotgun (WGS) entry which is preliminary data.</text>
</comment>
<sequence>MHLKPFPKTTDTVWDVNSNCIEGEQYELQEEIDNLSDITEEGDLSDLDPNFNSNNNEFGGDSGSSSDNSDAEIIQAEG</sequence>
<feature type="compositionally biased region" description="Low complexity" evidence="1">
    <location>
        <begin position="47"/>
        <end position="68"/>
    </location>
</feature>
<organism evidence="2 3">
    <name type="scientific">Popillia japonica</name>
    <name type="common">Japanese beetle</name>
    <dbReference type="NCBI Taxonomy" id="7064"/>
    <lineage>
        <taxon>Eukaryota</taxon>
        <taxon>Metazoa</taxon>
        <taxon>Ecdysozoa</taxon>
        <taxon>Arthropoda</taxon>
        <taxon>Hexapoda</taxon>
        <taxon>Insecta</taxon>
        <taxon>Pterygota</taxon>
        <taxon>Neoptera</taxon>
        <taxon>Endopterygota</taxon>
        <taxon>Coleoptera</taxon>
        <taxon>Polyphaga</taxon>
        <taxon>Scarabaeiformia</taxon>
        <taxon>Scarabaeidae</taxon>
        <taxon>Rutelinae</taxon>
        <taxon>Popillia</taxon>
    </lineage>
</organism>
<gene>
    <name evidence="2" type="ORF">QE152_g20734</name>
</gene>
<evidence type="ECO:0000313" key="2">
    <source>
        <dbReference type="EMBL" id="KAK9721755.1"/>
    </source>
</evidence>
<accession>A0AAW1KLZ4</accession>